<keyword evidence="3 12" id="KW-0444">Lipid biosynthesis</keyword>
<dbReference type="NCBIfam" id="TIGR00163">
    <property type="entry name" value="PS_decarb"/>
    <property type="match status" value="1"/>
</dbReference>
<comment type="subunit">
    <text evidence="12">Heterodimer of a large membrane-associated beta subunit and a small pyruvoyl-containing alpha subunit.</text>
</comment>
<keyword evidence="2 12" id="KW-1003">Cell membrane</keyword>
<feature type="active site" description="Charge relay system; for autoendoproteolytic cleavage activity" evidence="12">
    <location>
        <position position="162"/>
    </location>
</feature>
<comment type="caution">
    <text evidence="13">The sequence shown here is derived from an EMBL/GenBank/DDBJ whole genome shotgun (WGS) entry which is preliminary data.</text>
</comment>
<keyword evidence="14" id="KW-1185">Reference proteome</keyword>
<comment type="PTM">
    <text evidence="12">Is synthesized initially as an inactive proenzyme. Formation of the active enzyme involves a self-maturation process in which the active site pyruvoyl group is generated from an internal serine residue via an autocatalytic post-translational modification. Two non-identical subunits are generated from the proenzyme in this reaction, and the pyruvate is formed at the N-terminus of the alpha chain, which is derived from the carboxyl end of the proenzyme. The autoendoproteolytic cleavage occurs by a canonical serine protease mechanism, in which the side chain hydroxyl group of the serine supplies its oxygen atom to form the C-terminus of the beta chain, while the remainder of the serine residue undergoes an oxidative deamination to produce ammonia and the pyruvoyl prosthetic group on the alpha chain. During this reaction, the Ser that is part of the protease active site of the proenzyme becomes the pyruvoyl prosthetic group, which constitutes an essential element of the active site of the mature decarboxylase.</text>
</comment>
<keyword evidence="7 12" id="KW-0865">Zymogen</keyword>
<dbReference type="InterPro" id="IPR033178">
    <property type="entry name" value="PSD_type1_pro"/>
</dbReference>
<evidence type="ECO:0000256" key="10">
    <source>
        <dbReference type="ARBA" id="ARBA00023264"/>
    </source>
</evidence>
<comment type="catalytic activity">
    <reaction evidence="12">
        <text>a 1,2-diacyl-sn-glycero-3-phospho-L-serine + H(+) = a 1,2-diacyl-sn-glycero-3-phosphoethanolamine + CO2</text>
        <dbReference type="Rhea" id="RHEA:20828"/>
        <dbReference type="ChEBI" id="CHEBI:15378"/>
        <dbReference type="ChEBI" id="CHEBI:16526"/>
        <dbReference type="ChEBI" id="CHEBI:57262"/>
        <dbReference type="ChEBI" id="CHEBI:64612"/>
        <dbReference type="EC" id="4.1.1.65"/>
    </reaction>
</comment>
<dbReference type="UniPathway" id="UPA00558">
    <property type="reaction ID" value="UER00616"/>
</dbReference>
<reference evidence="13 14" key="1">
    <citation type="submission" date="2016-04" db="EMBL/GenBank/DDBJ databases">
        <title>ATOL: Assembling a taxonomically balanced genome-scale reconstruction of the evolutionary history of the Enterobacteriaceae.</title>
        <authorList>
            <person name="Plunkett G.III."/>
            <person name="Neeno-Eckwall E.C."/>
            <person name="Glasner J.D."/>
            <person name="Perna N.T."/>
        </authorList>
    </citation>
    <scope>NUCLEOTIDE SEQUENCE [LARGE SCALE GENOMIC DNA]</scope>
    <source>
        <strain evidence="13 14">ATCC 19692</strain>
    </source>
</reference>
<dbReference type="PANTHER" id="PTHR10067">
    <property type="entry name" value="PHOSPHATIDYLSERINE DECARBOXYLASE"/>
    <property type="match status" value="1"/>
</dbReference>
<protein>
    <recommendedName>
        <fullName evidence="12">Phosphatidylserine decarboxylase proenzyme</fullName>
        <ecNumber evidence="12">4.1.1.65</ecNumber>
    </recommendedName>
    <component>
        <recommendedName>
            <fullName evidence="12">Phosphatidylserine decarboxylase alpha chain</fullName>
        </recommendedName>
    </component>
    <component>
        <recommendedName>
            <fullName evidence="12">Phosphatidylserine decarboxylase beta chain</fullName>
        </recommendedName>
    </component>
</protein>
<keyword evidence="10 12" id="KW-1208">Phospholipid metabolism</keyword>
<evidence type="ECO:0000256" key="4">
    <source>
        <dbReference type="ARBA" id="ARBA00022793"/>
    </source>
</evidence>
<comment type="similarity">
    <text evidence="12">Belongs to the phosphatidylserine decarboxylase family. PSD-B subfamily. Prokaryotic type I sub-subfamily.</text>
</comment>
<dbReference type="GO" id="GO:0004609">
    <property type="term" value="F:phosphatidylserine decarboxylase activity"/>
    <property type="evidence" value="ECO:0007669"/>
    <property type="project" value="UniProtKB-UniRule"/>
</dbReference>
<gene>
    <name evidence="12" type="primary">psd</name>
    <name evidence="13" type="ORF">M983_1884</name>
</gene>
<evidence type="ECO:0000256" key="7">
    <source>
        <dbReference type="ARBA" id="ARBA00023145"/>
    </source>
</evidence>
<keyword evidence="9 12" id="KW-0456">Lyase</keyword>
<dbReference type="EMBL" id="LXEN01000094">
    <property type="protein sequence ID" value="OAT27071.1"/>
    <property type="molecule type" value="Genomic_DNA"/>
</dbReference>
<dbReference type="EC" id="4.1.1.65" evidence="12"/>
<comment type="pathway">
    <text evidence="12">Phospholipid metabolism; phosphatidylethanolamine biosynthesis; phosphatidylethanolamine from CDP-diacylglycerol: step 2/2.</text>
</comment>
<proteinExistence type="inferred from homology"/>
<comment type="subcellular location">
    <subcellularLocation>
        <location evidence="12">Cell membrane</location>
        <topology evidence="12">Peripheral membrane protein</topology>
    </subcellularLocation>
</comment>
<evidence type="ECO:0000256" key="11">
    <source>
        <dbReference type="ARBA" id="ARBA00023317"/>
    </source>
</evidence>
<evidence type="ECO:0000256" key="6">
    <source>
        <dbReference type="ARBA" id="ARBA00023136"/>
    </source>
</evidence>
<evidence type="ECO:0000256" key="12">
    <source>
        <dbReference type="HAMAP-Rule" id="MF_00662"/>
    </source>
</evidence>
<feature type="site" description="Cleavage (non-hydrolytic); by autocatalysis" evidence="12">
    <location>
        <begin position="268"/>
        <end position="269"/>
    </location>
</feature>
<feature type="active site" description="Charge relay system; for autoendoproteolytic cleavage activity" evidence="12">
    <location>
        <position position="269"/>
    </location>
</feature>
<comment type="pathway">
    <text evidence="1">Lipid metabolism.</text>
</comment>
<evidence type="ECO:0000313" key="13">
    <source>
        <dbReference type="EMBL" id="OAT27071.1"/>
    </source>
</evidence>
<evidence type="ECO:0000313" key="14">
    <source>
        <dbReference type="Proteomes" id="UP000094023"/>
    </source>
</evidence>
<feature type="active site" description="Charge relay system; for autoendoproteolytic cleavage activity" evidence="12">
    <location>
        <position position="105"/>
    </location>
</feature>
<dbReference type="HAMAP" id="MF_00662">
    <property type="entry name" value="PS_decarb_PSD_B_type1"/>
    <property type="match status" value="1"/>
</dbReference>
<dbReference type="GO" id="GO:0005886">
    <property type="term" value="C:plasma membrane"/>
    <property type="evidence" value="ECO:0007669"/>
    <property type="project" value="UniProtKB-SubCell"/>
</dbReference>
<dbReference type="STRING" id="1354337.M983_1884"/>
<evidence type="ECO:0000256" key="5">
    <source>
        <dbReference type="ARBA" id="ARBA00023098"/>
    </source>
</evidence>
<feature type="chain" id="PRO_5023453691" description="Phosphatidylserine decarboxylase alpha chain" evidence="12">
    <location>
        <begin position="269"/>
        <end position="319"/>
    </location>
</feature>
<name>A0A198FSH1_9GAMM</name>
<comment type="function">
    <text evidence="12">Catalyzes the formation of phosphatidylethanolamine (PtdEtn) from phosphatidylserine (PtdSer).</text>
</comment>
<evidence type="ECO:0000256" key="9">
    <source>
        <dbReference type="ARBA" id="ARBA00023239"/>
    </source>
</evidence>
<feature type="active site" description="Schiff-base intermediate with substrate; via pyruvic acid; for decarboxylase activity" evidence="12">
    <location>
        <position position="269"/>
    </location>
</feature>
<keyword evidence="8 12" id="KW-0594">Phospholipid biosynthesis</keyword>
<evidence type="ECO:0000256" key="3">
    <source>
        <dbReference type="ARBA" id="ARBA00022516"/>
    </source>
</evidence>
<accession>A0A198FSH1</accession>
<keyword evidence="11 12" id="KW-0670">Pyruvate</keyword>
<dbReference type="InterPro" id="IPR033177">
    <property type="entry name" value="PSD-B"/>
</dbReference>
<feature type="chain" id="PRO_5023453692" description="Phosphatidylserine decarboxylase beta chain" evidence="12">
    <location>
        <begin position="1"/>
        <end position="268"/>
    </location>
</feature>
<feature type="modified residue" description="Pyruvic acid (Ser); by autocatalysis" evidence="12">
    <location>
        <position position="269"/>
    </location>
</feature>
<evidence type="ECO:0000256" key="2">
    <source>
        <dbReference type="ARBA" id="ARBA00022475"/>
    </source>
</evidence>
<dbReference type="PATRIC" id="fig|1354337.4.peg.1931"/>
<dbReference type="Pfam" id="PF02666">
    <property type="entry name" value="PS_Dcarbxylase"/>
    <property type="match status" value="1"/>
</dbReference>
<dbReference type="AlphaFoldDB" id="A0A198FSH1"/>
<keyword evidence="6 12" id="KW-0472">Membrane</keyword>
<dbReference type="Proteomes" id="UP000094023">
    <property type="component" value="Unassembled WGS sequence"/>
</dbReference>
<evidence type="ECO:0000256" key="1">
    <source>
        <dbReference type="ARBA" id="ARBA00005189"/>
    </source>
</evidence>
<sequence length="319" mass="35506">MCPFCLFYRSRPEVAILDKLKIKLHYLLPKLWLTQLAGWFANKKAGAITQFAIKTFAKTYKVDMNEAKESQFHSYSTFNDFFIRALKENARPIVEGDEILALPADGAVSQLGLIQDDLILQAKGHHYTLEALLAGNFMLADLFRNGQFITTYLSPRDYHRVHMPCDGLLKEMIYVPGSLFSVNPLTAANVPNLFARNERIICVFETAFGPMVQILVGATIVGSIETVWSGMVTPPREGIIKRWSYPQADKSGAIFLKKGEEMGLFKLGSTVINLFPENSVQFNKDLISGSVTLMGEQLGSIINVSNNNNGNNDAISDNT</sequence>
<organism evidence="13 14">
    <name type="scientific">Proteus myxofaciens ATCC 19692</name>
    <dbReference type="NCBI Taxonomy" id="1354337"/>
    <lineage>
        <taxon>Bacteria</taxon>
        <taxon>Pseudomonadati</taxon>
        <taxon>Pseudomonadota</taxon>
        <taxon>Gammaproteobacteria</taxon>
        <taxon>Enterobacterales</taxon>
        <taxon>Morganellaceae</taxon>
        <taxon>Proteus</taxon>
    </lineage>
</organism>
<dbReference type="InterPro" id="IPR003817">
    <property type="entry name" value="PS_Dcarbxylase"/>
</dbReference>
<dbReference type="PANTHER" id="PTHR10067:SF6">
    <property type="entry name" value="PHOSPHATIDYLSERINE DECARBOXYLASE PROENZYME, MITOCHONDRIAL"/>
    <property type="match status" value="1"/>
</dbReference>
<keyword evidence="5 12" id="KW-0443">Lipid metabolism</keyword>
<keyword evidence="4 12" id="KW-0210">Decarboxylase</keyword>
<dbReference type="GO" id="GO:0006646">
    <property type="term" value="P:phosphatidylethanolamine biosynthetic process"/>
    <property type="evidence" value="ECO:0007669"/>
    <property type="project" value="UniProtKB-UniRule"/>
</dbReference>
<evidence type="ECO:0000256" key="8">
    <source>
        <dbReference type="ARBA" id="ARBA00023209"/>
    </source>
</evidence>
<comment type="cofactor">
    <cofactor evidence="12">
        <name>pyruvate</name>
        <dbReference type="ChEBI" id="CHEBI:15361"/>
    </cofactor>
    <text evidence="12">Binds 1 pyruvoyl group covalently per subunit.</text>
</comment>